<evidence type="ECO:0000313" key="11">
    <source>
        <dbReference type="Proteomes" id="UP000824190"/>
    </source>
</evidence>
<dbReference type="PANTHER" id="PTHR42810">
    <property type="entry name" value="PURINE PERMEASE C1399.01C-RELATED"/>
    <property type="match status" value="1"/>
</dbReference>
<evidence type="ECO:0000256" key="2">
    <source>
        <dbReference type="ARBA" id="ARBA00008821"/>
    </source>
</evidence>
<dbReference type="PANTHER" id="PTHR42810:SF4">
    <property type="entry name" value="URIC ACID TRANSPORTER UACT"/>
    <property type="match status" value="1"/>
</dbReference>
<sequence length="502" mass="51964">MTSQDNSLPPGTIGAVAEDGTHPVDQRPPLLRTFILGLQHVLAMYAGAIAVPLVVGGALVAAGEFEAEHMHHLIVADLFVAGIASVIQSLGFWRFGSRLPLIQGVSFVSVAPMISIGSEHGITAIYGSVIATGVVMMLVAPFFAKIVKYFPPLVIGTIITVVGLSLLSVAAGWLFNENGAESEQGTVQNFLLALVTLIAVVCIHRFAPQAWKSMAVLGGIIIGTLIGLTVGTSDFSAVGEAEWFGVPSPFQFGVPTFEIVSILTMVLVGLVIMTETAGDIVAVGDITGRRATGRTLADGLRADGLATMLGGVFNTFPYSAFAQNVGLVSLSRVASRFVVTASGLILIVLGLLPKVGEIATGIPQPVLGGAGIALFGMVVASGIRTLSTVTWTETRALIVGVSIALAMLPTVFEGIYANLPTEVEMILDSGITVGAVSVILLNLLLNREGNGHLAEPVVTEPDAEEPVAGPDTVQTVEVEDVTASKDAAESETEAIAVSGPRP</sequence>
<keyword evidence="3" id="KW-0813">Transport</keyword>
<dbReference type="PROSITE" id="PS01116">
    <property type="entry name" value="XANTH_URACIL_PERMASE"/>
    <property type="match status" value="1"/>
</dbReference>
<feature type="transmembrane region" description="Helical" evidence="9">
    <location>
        <begin position="153"/>
        <end position="175"/>
    </location>
</feature>
<feature type="transmembrane region" description="Helical" evidence="9">
    <location>
        <begin position="396"/>
        <end position="419"/>
    </location>
</feature>
<dbReference type="InterPro" id="IPR006043">
    <property type="entry name" value="NCS2"/>
</dbReference>
<feature type="transmembrane region" description="Helical" evidence="9">
    <location>
        <begin position="187"/>
        <end position="207"/>
    </location>
</feature>
<reference evidence="10" key="1">
    <citation type="journal article" date="2021" name="PeerJ">
        <title>Extensive microbial diversity within the chicken gut microbiome revealed by metagenomics and culture.</title>
        <authorList>
            <person name="Gilroy R."/>
            <person name="Ravi A."/>
            <person name="Getino M."/>
            <person name="Pursley I."/>
            <person name="Horton D.L."/>
            <person name="Alikhan N.F."/>
            <person name="Baker D."/>
            <person name="Gharbi K."/>
            <person name="Hall N."/>
            <person name="Watson M."/>
            <person name="Adriaenssens E.M."/>
            <person name="Foster-Nyarko E."/>
            <person name="Jarju S."/>
            <person name="Secka A."/>
            <person name="Antonio M."/>
            <person name="Oren A."/>
            <person name="Chaudhuri R.R."/>
            <person name="La Ragione R."/>
            <person name="Hildebrand F."/>
            <person name="Pallen M.J."/>
        </authorList>
    </citation>
    <scope>NUCLEOTIDE SEQUENCE</scope>
    <source>
        <strain evidence="10">CHK32-1732</strain>
    </source>
</reference>
<comment type="subcellular location">
    <subcellularLocation>
        <location evidence="1">Cell membrane</location>
        <topology evidence="1">Multi-pass membrane protein</topology>
    </subcellularLocation>
</comment>
<evidence type="ECO:0000256" key="1">
    <source>
        <dbReference type="ARBA" id="ARBA00004651"/>
    </source>
</evidence>
<evidence type="ECO:0000256" key="9">
    <source>
        <dbReference type="SAM" id="Phobius"/>
    </source>
</evidence>
<accession>A0A9D1RQE2</accession>
<feature type="transmembrane region" description="Helical" evidence="9">
    <location>
        <begin position="333"/>
        <end position="353"/>
    </location>
</feature>
<feature type="transmembrane region" description="Helical" evidence="9">
    <location>
        <begin position="69"/>
        <end position="87"/>
    </location>
</feature>
<evidence type="ECO:0000256" key="3">
    <source>
        <dbReference type="ARBA" id="ARBA00022448"/>
    </source>
</evidence>
<evidence type="ECO:0000313" key="10">
    <source>
        <dbReference type="EMBL" id="HIW91862.1"/>
    </source>
</evidence>
<evidence type="ECO:0000256" key="4">
    <source>
        <dbReference type="ARBA" id="ARBA00022475"/>
    </source>
</evidence>
<feature type="region of interest" description="Disordered" evidence="8">
    <location>
        <begin position="1"/>
        <end position="21"/>
    </location>
</feature>
<gene>
    <name evidence="10" type="ORF">H9870_09410</name>
</gene>
<feature type="transmembrane region" description="Helical" evidence="9">
    <location>
        <begin position="214"/>
        <end position="232"/>
    </location>
</feature>
<organism evidence="10 11">
    <name type="scientific">Candidatus Corynebacterium avicola</name>
    <dbReference type="NCBI Taxonomy" id="2838527"/>
    <lineage>
        <taxon>Bacteria</taxon>
        <taxon>Bacillati</taxon>
        <taxon>Actinomycetota</taxon>
        <taxon>Actinomycetes</taxon>
        <taxon>Mycobacteriales</taxon>
        <taxon>Corynebacteriaceae</taxon>
        <taxon>Corynebacterium</taxon>
    </lineage>
</organism>
<protein>
    <submittedName>
        <fullName evidence="10">Purine permease</fullName>
    </submittedName>
</protein>
<dbReference type="NCBIfam" id="TIGR03173">
    <property type="entry name" value="pbuX"/>
    <property type="match status" value="1"/>
</dbReference>
<keyword evidence="5 9" id="KW-0812">Transmembrane</keyword>
<dbReference type="Pfam" id="PF00860">
    <property type="entry name" value="Xan_ur_permease"/>
    <property type="match status" value="1"/>
</dbReference>
<feature type="transmembrane region" description="Helical" evidence="9">
    <location>
        <begin position="425"/>
        <end position="445"/>
    </location>
</feature>
<evidence type="ECO:0000256" key="6">
    <source>
        <dbReference type="ARBA" id="ARBA00022989"/>
    </source>
</evidence>
<dbReference type="NCBIfam" id="TIGR00801">
    <property type="entry name" value="ncs2"/>
    <property type="match status" value="1"/>
</dbReference>
<dbReference type="InterPro" id="IPR017588">
    <property type="entry name" value="UacT-like"/>
</dbReference>
<comment type="similarity">
    <text evidence="2">Belongs to the nucleobase:cation symporter-2 (NCS2) (TC 2.A.40) family.</text>
</comment>
<proteinExistence type="inferred from homology"/>
<dbReference type="AlphaFoldDB" id="A0A9D1RQE2"/>
<keyword evidence="7 9" id="KW-0472">Membrane</keyword>
<dbReference type="NCBIfam" id="NF037981">
    <property type="entry name" value="NCS2_1"/>
    <property type="match status" value="1"/>
</dbReference>
<name>A0A9D1RQE2_9CORY</name>
<dbReference type="GO" id="GO:0005886">
    <property type="term" value="C:plasma membrane"/>
    <property type="evidence" value="ECO:0007669"/>
    <property type="project" value="UniProtKB-SubCell"/>
</dbReference>
<evidence type="ECO:0000256" key="5">
    <source>
        <dbReference type="ARBA" id="ARBA00022692"/>
    </source>
</evidence>
<comment type="caution">
    <text evidence="10">The sequence shown here is derived from an EMBL/GenBank/DDBJ whole genome shotgun (WGS) entry which is preliminary data.</text>
</comment>
<feature type="transmembrane region" description="Helical" evidence="9">
    <location>
        <begin position="42"/>
        <end position="63"/>
    </location>
</feature>
<dbReference type="InterPro" id="IPR006042">
    <property type="entry name" value="Xan_ur_permease"/>
</dbReference>
<evidence type="ECO:0000256" key="7">
    <source>
        <dbReference type="ARBA" id="ARBA00023136"/>
    </source>
</evidence>
<keyword evidence="4" id="KW-1003">Cell membrane</keyword>
<evidence type="ECO:0000256" key="8">
    <source>
        <dbReference type="SAM" id="MobiDB-lite"/>
    </source>
</evidence>
<feature type="transmembrane region" description="Helical" evidence="9">
    <location>
        <begin position="124"/>
        <end position="144"/>
    </location>
</feature>
<dbReference type="GO" id="GO:0042907">
    <property type="term" value="F:xanthine transmembrane transporter activity"/>
    <property type="evidence" value="ECO:0007669"/>
    <property type="project" value="TreeGrafter"/>
</dbReference>
<dbReference type="EMBL" id="DXGC01000077">
    <property type="protein sequence ID" value="HIW91862.1"/>
    <property type="molecule type" value="Genomic_DNA"/>
</dbReference>
<dbReference type="Proteomes" id="UP000824190">
    <property type="component" value="Unassembled WGS sequence"/>
</dbReference>
<feature type="transmembrane region" description="Helical" evidence="9">
    <location>
        <begin position="365"/>
        <end position="384"/>
    </location>
</feature>
<reference evidence="10" key="2">
    <citation type="submission" date="2021-04" db="EMBL/GenBank/DDBJ databases">
        <authorList>
            <person name="Gilroy R."/>
        </authorList>
    </citation>
    <scope>NUCLEOTIDE SEQUENCE</scope>
    <source>
        <strain evidence="10">CHK32-1732</strain>
    </source>
</reference>
<feature type="region of interest" description="Disordered" evidence="8">
    <location>
        <begin position="482"/>
        <end position="502"/>
    </location>
</feature>
<feature type="transmembrane region" description="Helical" evidence="9">
    <location>
        <begin position="252"/>
        <end position="272"/>
    </location>
</feature>
<keyword evidence="6 9" id="KW-1133">Transmembrane helix</keyword>